<gene>
    <name evidence="2" type="ORF">ARALYDRAFT_900281</name>
</gene>
<feature type="domain" description="F-box associated beta-propeller type 3" evidence="1">
    <location>
        <begin position="7"/>
        <end position="140"/>
    </location>
</feature>
<dbReference type="NCBIfam" id="TIGR01640">
    <property type="entry name" value="F_box_assoc_1"/>
    <property type="match status" value="1"/>
</dbReference>
<evidence type="ECO:0000259" key="1">
    <source>
        <dbReference type="Pfam" id="PF08268"/>
    </source>
</evidence>
<dbReference type="InterPro" id="IPR013187">
    <property type="entry name" value="F-box-assoc_dom_typ3"/>
</dbReference>
<dbReference type="Proteomes" id="UP000008694">
    <property type="component" value="Unassembled WGS sequence"/>
</dbReference>
<name>D7L142_ARALL</name>
<keyword evidence="3" id="KW-1185">Reference proteome</keyword>
<dbReference type="PANTHER" id="PTHR31111:SF130">
    <property type="entry name" value="F-BOX ASSOCIATED UBIQUITINATION EFFECTOR FAMILY PROTEIN"/>
    <property type="match status" value="1"/>
</dbReference>
<evidence type="ECO:0000313" key="3">
    <source>
        <dbReference type="Proteomes" id="UP000008694"/>
    </source>
</evidence>
<evidence type="ECO:0000313" key="2">
    <source>
        <dbReference type="EMBL" id="EFH62468.1"/>
    </source>
</evidence>
<sequence>MVIDIYQARPVICNPITGRYAILPDRYTYRKAYSFFGFDPIDKQYKVLSMAYPFGPGHHKILTFGDGDMTWRKIKCTLRHESRSEGICINGVLYYLGDTSQCVHYNAHCVTSRYVIVCFHVRSEKFTFINVERFCRLINYIRAI</sequence>
<dbReference type="EMBL" id="GL348715">
    <property type="protein sequence ID" value="EFH62468.1"/>
    <property type="molecule type" value="Genomic_DNA"/>
</dbReference>
<dbReference type="HOGENOM" id="CLU_1799081_0_0_1"/>
<reference evidence="3" key="1">
    <citation type="journal article" date="2011" name="Nat. Genet.">
        <title>The Arabidopsis lyrata genome sequence and the basis of rapid genome size change.</title>
        <authorList>
            <person name="Hu T.T."/>
            <person name="Pattyn P."/>
            <person name="Bakker E.G."/>
            <person name="Cao J."/>
            <person name="Cheng J.-F."/>
            <person name="Clark R.M."/>
            <person name="Fahlgren N."/>
            <person name="Fawcett J.A."/>
            <person name="Grimwood J."/>
            <person name="Gundlach H."/>
            <person name="Haberer G."/>
            <person name="Hollister J.D."/>
            <person name="Ossowski S."/>
            <person name="Ottilar R.P."/>
            <person name="Salamov A.A."/>
            <person name="Schneeberger K."/>
            <person name="Spannagl M."/>
            <person name="Wang X."/>
            <person name="Yang L."/>
            <person name="Nasrallah M.E."/>
            <person name="Bergelson J."/>
            <person name="Carrington J.C."/>
            <person name="Gaut B.S."/>
            <person name="Schmutz J."/>
            <person name="Mayer K.F.X."/>
            <person name="Van de Peer Y."/>
            <person name="Grigoriev I.V."/>
            <person name="Nordborg M."/>
            <person name="Weigel D."/>
            <person name="Guo Y.-L."/>
        </authorList>
    </citation>
    <scope>NUCLEOTIDE SEQUENCE [LARGE SCALE GENOMIC DNA]</scope>
    <source>
        <strain evidence="3">cv. MN47</strain>
    </source>
</reference>
<proteinExistence type="predicted"/>
<dbReference type="AlphaFoldDB" id="D7L142"/>
<dbReference type="PANTHER" id="PTHR31111">
    <property type="entry name" value="BNAA05G37150D PROTEIN-RELATED"/>
    <property type="match status" value="1"/>
</dbReference>
<dbReference type="Pfam" id="PF08268">
    <property type="entry name" value="FBA_3"/>
    <property type="match status" value="1"/>
</dbReference>
<organism evidence="3">
    <name type="scientific">Arabidopsis lyrata subsp. lyrata</name>
    <name type="common">Lyre-leaved rock-cress</name>
    <dbReference type="NCBI Taxonomy" id="81972"/>
    <lineage>
        <taxon>Eukaryota</taxon>
        <taxon>Viridiplantae</taxon>
        <taxon>Streptophyta</taxon>
        <taxon>Embryophyta</taxon>
        <taxon>Tracheophyta</taxon>
        <taxon>Spermatophyta</taxon>
        <taxon>Magnoliopsida</taxon>
        <taxon>eudicotyledons</taxon>
        <taxon>Gunneridae</taxon>
        <taxon>Pentapetalae</taxon>
        <taxon>rosids</taxon>
        <taxon>malvids</taxon>
        <taxon>Brassicales</taxon>
        <taxon>Brassicaceae</taxon>
        <taxon>Camelineae</taxon>
        <taxon>Arabidopsis</taxon>
    </lineage>
</organism>
<dbReference type="InterPro" id="IPR017451">
    <property type="entry name" value="F-box-assoc_interact_dom"/>
</dbReference>
<accession>D7L142</accession>
<dbReference type="Gramene" id="scaffold_304251.1">
    <property type="protein sequence ID" value="scaffold_304251.1"/>
    <property type="gene ID" value="scaffold_304251.1"/>
</dbReference>
<protein>
    <recommendedName>
        <fullName evidence="1">F-box associated beta-propeller type 3 domain-containing protein</fullName>
    </recommendedName>
</protein>